<evidence type="ECO:0000313" key="1">
    <source>
        <dbReference type="EMBL" id="AEX62130.1"/>
    </source>
</evidence>
<proteinExistence type="predicted"/>
<sequence>MSNIDILNDDVILSVFNYLSNKDKIMFCSVNKYYKLLSCIFKINMHDNEPYFDLMDLVIKIDKNIYWNICYYFEYY</sequence>
<protein>
    <recommendedName>
        <fullName evidence="2">F-box and FNIP repeat-containing protein</fullName>
    </recommendedName>
</protein>
<dbReference type="SUPFAM" id="SSF81383">
    <property type="entry name" value="F-box domain"/>
    <property type="match status" value="1"/>
</dbReference>
<reference evidence="1" key="1">
    <citation type="submission" date="2011-10" db="EMBL/GenBank/DDBJ databases">
        <title>Provirophages and transpovirons: unique mobilome of giant viruses.</title>
        <authorList>
            <person name="Desnues C."/>
            <person name="LaScola B."/>
            <person name="Yutin N."/>
            <person name="Fournous G."/>
            <person name="Koonin E."/>
            <person name="Raoult D."/>
        </authorList>
    </citation>
    <scope>NUCLEOTIDE SEQUENCE</scope>
    <source>
        <strain evidence="1">Mv13-c7</strain>
    </source>
</reference>
<dbReference type="EMBL" id="JN885993">
    <property type="protein sequence ID" value="AEX62130.1"/>
    <property type="molecule type" value="Genomic_DNA"/>
</dbReference>
<gene>
    <name evidence="1" type="ORF">c7_R1268</name>
</gene>
<accession>H2ECK7</accession>
<organism evidence="1">
    <name type="scientific">Megavirus courdo7</name>
    <dbReference type="NCBI Taxonomy" id="1128135"/>
    <lineage>
        <taxon>Viruses</taxon>
        <taxon>Varidnaviria</taxon>
        <taxon>Bamfordvirae</taxon>
        <taxon>Nucleocytoviricota</taxon>
        <taxon>Megaviricetes</taxon>
        <taxon>Imitervirales</taxon>
        <taxon>Mimiviridae</taxon>
        <taxon>Megamimivirinae</taxon>
        <taxon>Megavirus</taxon>
    </lineage>
</organism>
<dbReference type="InterPro" id="IPR036047">
    <property type="entry name" value="F-box-like_dom_sf"/>
</dbReference>
<evidence type="ECO:0008006" key="2">
    <source>
        <dbReference type="Google" id="ProtNLM"/>
    </source>
</evidence>
<name>H2ECK7_9VIRU</name>